<keyword evidence="3" id="KW-1185">Reference proteome</keyword>
<reference evidence="2 3" key="1">
    <citation type="submission" date="2019-08" db="EMBL/GenBank/DDBJ databases">
        <title>Deep-cultivation of Planctomycetes and their phenomic and genomic characterization uncovers novel biology.</title>
        <authorList>
            <person name="Wiegand S."/>
            <person name="Jogler M."/>
            <person name="Boedeker C."/>
            <person name="Pinto D."/>
            <person name="Vollmers J."/>
            <person name="Rivas-Marin E."/>
            <person name="Kohn T."/>
            <person name="Peeters S.H."/>
            <person name="Heuer A."/>
            <person name="Rast P."/>
            <person name="Oberbeckmann S."/>
            <person name="Bunk B."/>
            <person name="Jeske O."/>
            <person name="Meyerdierks A."/>
            <person name="Storesund J.E."/>
            <person name="Kallscheuer N."/>
            <person name="Luecker S."/>
            <person name="Lage O.M."/>
            <person name="Pohl T."/>
            <person name="Merkel B.J."/>
            <person name="Hornburger P."/>
            <person name="Mueller R.-W."/>
            <person name="Bruemmer F."/>
            <person name="Labrenz M."/>
            <person name="Spormann A.M."/>
            <person name="Op den Camp H."/>
            <person name="Overmann J."/>
            <person name="Amann R."/>
            <person name="Jetten M.S.M."/>
            <person name="Mascher T."/>
            <person name="Medema M.H."/>
            <person name="Devos D.P."/>
            <person name="Kaster A.-K."/>
            <person name="Ovreas L."/>
            <person name="Rohde M."/>
            <person name="Galperin M.Y."/>
            <person name="Jogler C."/>
        </authorList>
    </citation>
    <scope>NUCLEOTIDE SEQUENCE [LARGE SCALE GENOMIC DNA]</scope>
    <source>
        <strain evidence="2 3">UC8</strain>
    </source>
</reference>
<dbReference type="EMBL" id="CP042914">
    <property type="protein sequence ID" value="QEG38942.1"/>
    <property type="molecule type" value="Genomic_DNA"/>
</dbReference>
<dbReference type="EC" id="3.1.4.52" evidence="2"/>
<dbReference type="KEGG" id="rul:UC8_09020"/>
<dbReference type="NCBIfam" id="TIGR00277">
    <property type="entry name" value="HDIG"/>
    <property type="match status" value="1"/>
</dbReference>
<name>A0A5B9QM77_9BACT</name>
<dbReference type="PANTHER" id="PTHR43155:SF2">
    <property type="entry name" value="CYCLIC DI-GMP PHOSPHODIESTERASE PA4108"/>
    <property type="match status" value="1"/>
</dbReference>
<dbReference type="CDD" id="cd00077">
    <property type="entry name" value="HDc"/>
    <property type="match status" value="1"/>
</dbReference>
<evidence type="ECO:0000313" key="2">
    <source>
        <dbReference type="EMBL" id="QEG38942.1"/>
    </source>
</evidence>
<gene>
    <name evidence="2" type="primary">rpfG_5</name>
    <name evidence="2" type="ORF">UC8_09020</name>
</gene>
<dbReference type="Gene3D" id="1.10.3210.10">
    <property type="entry name" value="Hypothetical protein af1432"/>
    <property type="match status" value="1"/>
</dbReference>
<dbReference type="Pfam" id="PF13487">
    <property type="entry name" value="HD_5"/>
    <property type="match status" value="1"/>
</dbReference>
<dbReference type="PROSITE" id="PS51832">
    <property type="entry name" value="HD_GYP"/>
    <property type="match status" value="1"/>
</dbReference>
<dbReference type="GO" id="GO:0071111">
    <property type="term" value="F:cyclic-guanylate-specific phosphodiesterase activity"/>
    <property type="evidence" value="ECO:0007669"/>
    <property type="project" value="UniProtKB-EC"/>
</dbReference>
<dbReference type="RefSeq" id="WP_068140593.1">
    <property type="nucleotide sequence ID" value="NZ_CP042914.1"/>
</dbReference>
<keyword evidence="2" id="KW-0378">Hydrolase</keyword>
<dbReference type="PANTHER" id="PTHR43155">
    <property type="entry name" value="CYCLIC DI-GMP PHOSPHODIESTERASE PA4108-RELATED"/>
    <property type="match status" value="1"/>
</dbReference>
<dbReference type="SUPFAM" id="SSF109604">
    <property type="entry name" value="HD-domain/PDEase-like"/>
    <property type="match status" value="1"/>
</dbReference>
<protein>
    <submittedName>
        <fullName evidence="2">Cyclic di-GMP phosphodiesterase response regulator RpfG</fullName>
        <ecNumber evidence="2">3.1.4.52</ecNumber>
    </submittedName>
</protein>
<dbReference type="SMART" id="SM00471">
    <property type="entry name" value="HDc"/>
    <property type="match status" value="1"/>
</dbReference>
<organism evidence="2 3">
    <name type="scientific">Roseimaritima ulvae</name>
    <dbReference type="NCBI Taxonomy" id="980254"/>
    <lineage>
        <taxon>Bacteria</taxon>
        <taxon>Pseudomonadati</taxon>
        <taxon>Planctomycetota</taxon>
        <taxon>Planctomycetia</taxon>
        <taxon>Pirellulales</taxon>
        <taxon>Pirellulaceae</taxon>
        <taxon>Roseimaritima</taxon>
    </lineage>
</organism>
<dbReference type="OrthoDB" id="9759601at2"/>
<accession>A0A5B9QM77</accession>
<sequence>MTTATSSSFIPISVSTLVPSLTFGLNLFQSGEQQDRPVLYRGQDYPLTNVDLQRLRDRGVSLLYIEQQDRERYQHYLRELAFESADDPEVSSSVRAQALSSVVRDVLASAFDGQDNSATVAAATQLGSATAEIICEDSFAAKDMSRVLSHDYATFTHSTNVAMYAGILAKELGHDQATIQLITTGGLLHDLGKLEIDERILCKPGRLDEGEFREVKRHPTLGFVQLAARSDLTLGQLMMVYQHHERIDGRGYPVGLVGEDIHPWAKLCSVVDVFEALTSHRPYRTPMPKLRALELMERDSGKAFDPEVLACWVEITRSCWHD</sequence>
<evidence type="ECO:0000313" key="3">
    <source>
        <dbReference type="Proteomes" id="UP000325286"/>
    </source>
</evidence>
<dbReference type="InterPro" id="IPR006675">
    <property type="entry name" value="HDIG_dom"/>
</dbReference>
<evidence type="ECO:0000259" key="1">
    <source>
        <dbReference type="PROSITE" id="PS51832"/>
    </source>
</evidence>
<dbReference type="AlphaFoldDB" id="A0A5B9QM77"/>
<dbReference type="InterPro" id="IPR003607">
    <property type="entry name" value="HD/PDEase_dom"/>
</dbReference>
<dbReference type="Proteomes" id="UP000325286">
    <property type="component" value="Chromosome"/>
</dbReference>
<feature type="domain" description="HD-GYP" evidence="1">
    <location>
        <begin position="132"/>
        <end position="322"/>
    </location>
</feature>
<dbReference type="InterPro" id="IPR037522">
    <property type="entry name" value="HD_GYP_dom"/>
</dbReference>
<proteinExistence type="predicted"/>